<dbReference type="Pfam" id="PF11721">
    <property type="entry name" value="Malectin"/>
    <property type="match status" value="1"/>
</dbReference>
<organism evidence="15 16">
    <name type="scientific">Dillenia turbinata</name>
    <dbReference type="NCBI Taxonomy" id="194707"/>
    <lineage>
        <taxon>Eukaryota</taxon>
        <taxon>Viridiplantae</taxon>
        <taxon>Streptophyta</taxon>
        <taxon>Embryophyta</taxon>
        <taxon>Tracheophyta</taxon>
        <taxon>Spermatophyta</taxon>
        <taxon>Magnoliopsida</taxon>
        <taxon>eudicotyledons</taxon>
        <taxon>Gunneridae</taxon>
        <taxon>Pentapetalae</taxon>
        <taxon>Dilleniales</taxon>
        <taxon>Dilleniaceae</taxon>
        <taxon>Dillenia</taxon>
    </lineage>
</organism>
<dbReference type="PANTHER" id="PTHR48006">
    <property type="entry name" value="LEUCINE-RICH REPEAT-CONTAINING PROTEIN DDB_G0281931-RELATED"/>
    <property type="match status" value="1"/>
</dbReference>
<evidence type="ECO:0000256" key="2">
    <source>
        <dbReference type="ARBA" id="ARBA00012513"/>
    </source>
</evidence>
<feature type="compositionally biased region" description="Polar residues" evidence="12">
    <location>
        <begin position="603"/>
        <end position="614"/>
    </location>
</feature>
<dbReference type="InterPro" id="IPR051824">
    <property type="entry name" value="LRR_Rcpt-Like_S/T_Kinase"/>
</dbReference>
<dbReference type="Proteomes" id="UP001370490">
    <property type="component" value="Unassembled WGS sequence"/>
</dbReference>
<keyword evidence="8" id="KW-0675">Receptor</keyword>
<protein>
    <recommendedName>
        <fullName evidence="2">non-specific serine/threonine protein kinase</fullName>
        <ecNumber evidence="2">2.7.11.1</ecNumber>
    </recommendedName>
</protein>
<dbReference type="GO" id="GO:0016020">
    <property type="term" value="C:membrane"/>
    <property type="evidence" value="ECO:0007669"/>
    <property type="project" value="UniProtKB-SubCell"/>
</dbReference>
<dbReference type="Gene3D" id="2.60.120.430">
    <property type="entry name" value="Galactose-binding lectin"/>
    <property type="match status" value="1"/>
</dbReference>
<evidence type="ECO:0000256" key="8">
    <source>
        <dbReference type="ARBA" id="ARBA00023170"/>
    </source>
</evidence>
<dbReference type="PANTHER" id="PTHR48006:SF93">
    <property type="entry name" value="PROTEIN KINASE DOMAIN-CONTAINING PROTEIN"/>
    <property type="match status" value="1"/>
</dbReference>
<dbReference type="GO" id="GO:0004674">
    <property type="term" value="F:protein serine/threonine kinase activity"/>
    <property type="evidence" value="ECO:0007669"/>
    <property type="project" value="UniProtKB-EC"/>
</dbReference>
<feature type="region of interest" description="Disordered" evidence="12">
    <location>
        <begin position="570"/>
        <end position="614"/>
    </location>
</feature>
<keyword evidence="7" id="KW-0067">ATP-binding</keyword>
<comment type="catalytic activity">
    <reaction evidence="11">
        <text>L-seryl-[protein] + ATP = O-phospho-L-seryl-[protein] + ADP + H(+)</text>
        <dbReference type="Rhea" id="RHEA:17989"/>
        <dbReference type="Rhea" id="RHEA-COMP:9863"/>
        <dbReference type="Rhea" id="RHEA-COMP:11604"/>
        <dbReference type="ChEBI" id="CHEBI:15378"/>
        <dbReference type="ChEBI" id="CHEBI:29999"/>
        <dbReference type="ChEBI" id="CHEBI:30616"/>
        <dbReference type="ChEBI" id="CHEBI:83421"/>
        <dbReference type="ChEBI" id="CHEBI:456216"/>
        <dbReference type="EC" id="2.7.11.1"/>
    </reaction>
</comment>
<dbReference type="InterPro" id="IPR032675">
    <property type="entry name" value="LRR_dom_sf"/>
</dbReference>
<evidence type="ECO:0000256" key="9">
    <source>
        <dbReference type="ARBA" id="ARBA00023180"/>
    </source>
</evidence>
<evidence type="ECO:0000256" key="11">
    <source>
        <dbReference type="ARBA" id="ARBA00048679"/>
    </source>
</evidence>
<evidence type="ECO:0000259" key="14">
    <source>
        <dbReference type="Pfam" id="PF11721"/>
    </source>
</evidence>
<dbReference type="EMBL" id="JBAMMX010000020">
    <property type="protein sequence ID" value="KAK6920979.1"/>
    <property type="molecule type" value="Genomic_DNA"/>
</dbReference>
<dbReference type="GO" id="GO:0005524">
    <property type="term" value="F:ATP binding"/>
    <property type="evidence" value="ECO:0007669"/>
    <property type="project" value="UniProtKB-KW"/>
</dbReference>
<dbReference type="FunFam" id="2.60.120.430:FF:000004">
    <property type="entry name" value="Putative leucine-rich repeat receptor-like serine/threonine-protein kinase"/>
    <property type="match status" value="1"/>
</dbReference>
<dbReference type="InterPro" id="IPR001611">
    <property type="entry name" value="Leu-rich_rpt"/>
</dbReference>
<evidence type="ECO:0000256" key="4">
    <source>
        <dbReference type="ARBA" id="ARBA00022679"/>
    </source>
</evidence>
<comment type="catalytic activity">
    <reaction evidence="10">
        <text>L-threonyl-[protein] + ATP = O-phospho-L-threonyl-[protein] + ADP + H(+)</text>
        <dbReference type="Rhea" id="RHEA:46608"/>
        <dbReference type="Rhea" id="RHEA-COMP:11060"/>
        <dbReference type="Rhea" id="RHEA-COMP:11605"/>
        <dbReference type="ChEBI" id="CHEBI:15378"/>
        <dbReference type="ChEBI" id="CHEBI:30013"/>
        <dbReference type="ChEBI" id="CHEBI:30616"/>
        <dbReference type="ChEBI" id="CHEBI:61977"/>
        <dbReference type="ChEBI" id="CHEBI:456216"/>
        <dbReference type="EC" id="2.7.11.1"/>
    </reaction>
</comment>
<dbReference type="Gene3D" id="3.80.10.10">
    <property type="entry name" value="Ribonuclease Inhibitor"/>
    <property type="match status" value="1"/>
</dbReference>
<accession>A0AAN8UUN4</accession>
<evidence type="ECO:0000256" key="5">
    <source>
        <dbReference type="ARBA" id="ARBA00022729"/>
    </source>
</evidence>
<evidence type="ECO:0000256" key="1">
    <source>
        <dbReference type="ARBA" id="ARBA00004479"/>
    </source>
</evidence>
<comment type="subcellular location">
    <subcellularLocation>
        <location evidence="1">Membrane</location>
        <topology evidence="1">Single-pass type I membrane protein</topology>
    </subcellularLocation>
</comment>
<name>A0AAN8UUN4_9MAGN</name>
<reference evidence="15 16" key="1">
    <citation type="submission" date="2023-12" db="EMBL/GenBank/DDBJ databases">
        <title>A high-quality genome assembly for Dillenia turbinata (Dilleniales).</title>
        <authorList>
            <person name="Chanderbali A."/>
        </authorList>
    </citation>
    <scope>NUCLEOTIDE SEQUENCE [LARGE SCALE GENOMIC DNA]</scope>
    <source>
        <strain evidence="15">LSX21</strain>
        <tissue evidence="15">Leaf</tissue>
    </source>
</reference>
<proteinExistence type="predicted"/>
<feature type="compositionally biased region" description="Polar residues" evidence="12">
    <location>
        <begin position="542"/>
        <end position="551"/>
    </location>
</feature>
<keyword evidence="16" id="KW-1185">Reference proteome</keyword>
<feature type="chain" id="PRO_5042810494" description="non-specific serine/threonine protein kinase" evidence="13">
    <location>
        <begin position="24"/>
        <end position="643"/>
    </location>
</feature>
<evidence type="ECO:0000256" key="13">
    <source>
        <dbReference type="SAM" id="SignalP"/>
    </source>
</evidence>
<keyword evidence="3" id="KW-0597">Phosphoprotein</keyword>
<feature type="compositionally biased region" description="Polar residues" evidence="12">
    <location>
        <begin position="570"/>
        <end position="593"/>
    </location>
</feature>
<keyword evidence="6" id="KW-0547">Nucleotide-binding</keyword>
<evidence type="ECO:0000256" key="10">
    <source>
        <dbReference type="ARBA" id="ARBA00047899"/>
    </source>
</evidence>
<feature type="signal peptide" evidence="13">
    <location>
        <begin position="1"/>
        <end position="23"/>
    </location>
</feature>
<evidence type="ECO:0000256" key="12">
    <source>
        <dbReference type="SAM" id="MobiDB-lite"/>
    </source>
</evidence>
<dbReference type="SUPFAM" id="SSF52058">
    <property type="entry name" value="L domain-like"/>
    <property type="match status" value="1"/>
</dbReference>
<keyword evidence="5 13" id="KW-0732">Signal</keyword>
<gene>
    <name evidence="15" type="ORF">RJ641_014657</name>
</gene>
<keyword evidence="4" id="KW-0808">Transferase</keyword>
<dbReference type="AlphaFoldDB" id="A0AAN8UUN4"/>
<evidence type="ECO:0000313" key="16">
    <source>
        <dbReference type="Proteomes" id="UP001370490"/>
    </source>
</evidence>
<evidence type="ECO:0000313" key="15">
    <source>
        <dbReference type="EMBL" id="KAK6920979.1"/>
    </source>
</evidence>
<feature type="region of interest" description="Disordered" evidence="12">
    <location>
        <begin position="473"/>
        <end position="558"/>
    </location>
</feature>
<dbReference type="Pfam" id="PF00560">
    <property type="entry name" value="LRR_1"/>
    <property type="match status" value="1"/>
</dbReference>
<evidence type="ECO:0000256" key="7">
    <source>
        <dbReference type="ARBA" id="ARBA00022840"/>
    </source>
</evidence>
<comment type="caution">
    <text evidence="15">The sequence shown here is derived from an EMBL/GenBank/DDBJ whole genome shotgun (WGS) entry which is preliminary data.</text>
</comment>
<feature type="compositionally biased region" description="Polar residues" evidence="12">
    <location>
        <begin position="481"/>
        <end position="514"/>
    </location>
</feature>
<dbReference type="EC" id="2.7.11.1" evidence="2"/>
<feature type="domain" description="Malectin" evidence="14">
    <location>
        <begin position="249"/>
        <end position="437"/>
    </location>
</feature>
<keyword evidence="9" id="KW-0325">Glycoprotein</keyword>
<evidence type="ECO:0000256" key="6">
    <source>
        <dbReference type="ARBA" id="ARBA00022741"/>
    </source>
</evidence>
<evidence type="ECO:0000256" key="3">
    <source>
        <dbReference type="ARBA" id="ARBA00022553"/>
    </source>
</evidence>
<sequence>MALATILHFLVAIIGFGRSTVEAQNQTARLPDSECELVVALREIAITLGAKNVNLSNNPCQQQMLTFDYQSSEDVNNTLLCNCNFHNNTTCHVTAIVLKGLSLPGTLPTQVINLPYLETIDLFGNCLNGTLPKEWASMKLVTTLSLCANNITGTIPKEWGQLTALTYLYDSFLKSFCGKIAYDICQPNKATTVNFISSLCSQLSDNSFNGALTDIFKNMTELRMLFLSGNMLSGGVPDAFINTAVHQSLNINCGGQDVNIKNNLGTLRYEGDGDATGGASLLYMKKNSNWGFSSTGVFLADGKTFDKYTAQASSTLSGSASDLYLTARLAPISLTYFGYCLLNDVYKVKLHFAEIQFNDKEAFNSLGTRIFDVYIQGELVLKNFNIMEEANGTGRPVIKNFNASVTSNTLEIRLYWAGKGTTVIPRRGVYGPLISAISVCPSKFFVLCENLLTLFRFFVGEVIADAQTNAEEVKDHPQDLNPVNHSSISHSSLPDTRPSSFVSPSSQVLNPVNHSSINQSSSDDSRPFSLMSPSSRACYPVNPSSTNQSSSDDNRPFSLLSPSSLARYSVNPNSINQSSLDGSQPFSLMSPSQADDRRPFSLMSPSSEARYHGNNSSINHSMEEFVTAKTNKVTPQSIRVIGV</sequence>
<dbReference type="InterPro" id="IPR021720">
    <property type="entry name" value="Malectin_dom"/>
</dbReference>